<gene>
    <name evidence="2" type="ORF">AVDCRST_MAG17-62</name>
</gene>
<organism evidence="2">
    <name type="scientific">uncultured Solirubrobacterales bacterium</name>
    <dbReference type="NCBI Taxonomy" id="768556"/>
    <lineage>
        <taxon>Bacteria</taxon>
        <taxon>Bacillati</taxon>
        <taxon>Actinomycetota</taxon>
        <taxon>Thermoleophilia</taxon>
        <taxon>Solirubrobacterales</taxon>
        <taxon>environmental samples</taxon>
    </lineage>
</organism>
<feature type="transmembrane region" description="Helical" evidence="1">
    <location>
        <begin position="297"/>
        <end position="315"/>
    </location>
</feature>
<feature type="transmembrane region" description="Helical" evidence="1">
    <location>
        <begin position="107"/>
        <end position="125"/>
    </location>
</feature>
<feature type="transmembrane region" description="Helical" evidence="1">
    <location>
        <begin position="131"/>
        <end position="149"/>
    </location>
</feature>
<accession>A0A6J4RQB5</accession>
<keyword evidence="1" id="KW-0472">Membrane</keyword>
<feature type="transmembrane region" description="Helical" evidence="1">
    <location>
        <begin position="78"/>
        <end position="100"/>
    </location>
</feature>
<reference evidence="2" key="1">
    <citation type="submission" date="2020-02" db="EMBL/GenBank/DDBJ databases">
        <authorList>
            <person name="Meier V. D."/>
        </authorList>
    </citation>
    <scope>NUCLEOTIDE SEQUENCE</scope>
    <source>
        <strain evidence="2">AVDCRST_MAG17</strain>
    </source>
</reference>
<feature type="transmembrane region" description="Helical" evidence="1">
    <location>
        <begin position="7"/>
        <end position="25"/>
    </location>
</feature>
<feature type="transmembrane region" description="Helical" evidence="1">
    <location>
        <begin position="327"/>
        <end position="345"/>
    </location>
</feature>
<dbReference type="EMBL" id="CADCVV010000003">
    <property type="protein sequence ID" value="CAA9479492.1"/>
    <property type="molecule type" value="Genomic_DNA"/>
</dbReference>
<evidence type="ECO:0000256" key="1">
    <source>
        <dbReference type="SAM" id="Phobius"/>
    </source>
</evidence>
<feature type="transmembrane region" description="Helical" evidence="1">
    <location>
        <begin position="234"/>
        <end position="253"/>
    </location>
</feature>
<keyword evidence="1" id="KW-0812">Transmembrane</keyword>
<feature type="transmembrane region" description="Helical" evidence="1">
    <location>
        <begin position="195"/>
        <end position="213"/>
    </location>
</feature>
<feature type="transmembrane region" description="Helical" evidence="1">
    <location>
        <begin position="265"/>
        <end position="285"/>
    </location>
</feature>
<evidence type="ECO:0000313" key="2">
    <source>
        <dbReference type="EMBL" id="CAA9479492.1"/>
    </source>
</evidence>
<feature type="transmembrane region" description="Helical" evidence="1">
    <location>
        <begin position="161"/>
        <end position="183"/>
    </location>
</feature>
<keyword evidence="1" id="KW-1133">Transmembrane helix</keyword>
<evidence type="ECO:0008006" key="3">
    <source>
        <dbReference type="Google" id="ProtNLM"/>
    </source>
</evidence>
<dbReference type="AlphaFoldDB" id="A0A6J4RQB5"/>
<protein>
    <recommendedName>
        <fullName evidence="3">Glycosyltransferase RgtA/B/C/D-like domain-containing protein</fullName>
    </recommendedName>
</protein>
<name>A0A6J4RQB5_9ACTN</name>
<proteinExistence type="predicted"/>
<feature type="transmembrane region" description="Helical" evidence="1">
    <location>
        <begin position="352"/>
        <end position="369"/>
    </location>
</feature>
<sequence length="634" mass="67142">MPRADRLAYLGIAVAVVVCAALLLWTSRGFTFFNDEIGWFSTAPPDYDPAALLQPHNSHLIAVPRLIYTLSLDLFGPAYLPLRLLGVLGVLLCGGLFYVLARRRVGAALALAPTVVLLFFGTAWNVIVSPIGIPFVYATALGVGALVALDRQDRRGDIGACLLIVASLAAHSIGASFLVGIAVSVLLREDRLRRAWVFVVPLALFAAWWLVFSGSGSGRDSIADVSNVLGLPRFMFASLGAVLTAVTGLNIGLDPSVTAGFDRPPAFQYALVPVLALAGLITFGVRLWRGGRGGPDLWVFLAALLTFWVSIGISAGEGRAPVTERYLFPGAVMLLLVVVEAARGVRPSRPAVIALCAVAAVSVGVNVVHTQEARRFLIAYANNIKPTLAMIELAGENGAPDFRPGQDAPGASPMQVGVTSSVYLRGASSWGSIASSIEEVRGAAPIVRDRADVVLARSLQLSALPAPSWIPARGCRPVSRPAADSVTLPPGGGVLRVLGGEGGEVRLRRFGDSFSASAGSVIPGRRMLLDIPRDTANEPWQASVPAGRLELCPPPTEEARAKRYCAVARRLEESRGRAPETRALFAELTDVVPAEIRSDLKTVIAGAVASRPEARAIGAAQRRIDAFEDRRCGR</sequence>